<dbReference type="Pfam" id="PF02036">
    <property type="entry name" value="SCP2"/>
    <property type="match status" value="1"/>
</dbReference>
<evidence type="ECO:0000313" key="11">
    <source>
        <dbReference type="Proteomes" id="UP001165289"/>
    </source>
</evidence>
<name>A0AAV7K0D0_9METZ</name>
<evidence type="ECO:0000313" key="10">
    <source>
        <dbReference type="EMBL" id="KAI6653741.1"/>
    </source>
</evidence>
<dbReference type="GO" id="GO:0016491">
    <property type="term" value="F:oxidoreductase activity"/>
    <property type="evidence" value="ECO:0007669"/>
    <property type="project" value="UniProtKB-KW"/>
</dbReference>
<dbReference type="InterPro" id="IPR003033">
    <property type="entry name" value="SCP2_sterol-bd_dom"/>
</dbReference>
<accession>A0AAV7K0D0</accession>
<dbReference type="GO" id="GO:0005739">
    <property type="term" value="C:mitochondrion"/>
    <property type="evidence" value="ECO:0007669"/>
    <property type="project" value="UniProtKB-SubCell"/>
</dbReference>
<dbReference type="PANTHER" id="PTHR42808:SF3">
    <property type="entry name" value="HYDROXYSTEROID DEHYDROGENASE-LIKE PROTEIN 2"/>
    <property type="match status" value="1"/>
</dbReference>
<comment type="caution">
    <text evidence="10">The sequence shown here is derived from an EMBL/GenBank/DDBJ whole genome shotgun (WGS) entry which is preliminary data.</text>
</comment>
<dbReference type="InterPro" id="IPR036291">
    <property type="entry name" value="NAD(P)-bd_dom_sf"/>
</dbReference>
<evidence type="ECO:0000259" key="9">
    <source>
        <dbReference type="Pfam" id="PF02036"/>
    </source>
</evidence>
<dbReference type="InterPro" id="IPR051935">
    <property type="entry name" value="HSDL2"/>
</dbReference>
<sequence length="414" mass="45078">MTLNTGILAGLTVFVTGASRGIGKAIALRCALDGANIVVAAKTAEPHPTLPGTIYTAAEEIEKAGGKCLPCIVDVRSEEQVENAVQQAVNKFGGIDILVNNASAISLTGTADTPMKRYDLMNQINARGTYLCSQKCLPYLEKSRHPHILNISPPLVMASHWFQNHVAYTMAKYGMSMCVLGMSGEFKSRGIAVNALWPRTAISTAAIEMLMGNQQMSKCRKPDIMADAAYVILSRKGVEHTGNFYIDDEVLTSQGITDLDQYSITPGTPLMPDFFLEQKHLDSPYLEKDGSITKKGGTQGVEKTAPEVVWDTIRPFLSRSIVQDTDGTFLFLIQGEESSSWLLDLKTGEGSVEPCDAQAKADVTMDMKEDDFVSMFTGKLNPTTAFMGGKLKISGNMMLALKLEKIMKLQRSKL</sequence>
<reference evidence="10 11" key="1">
    <citation type="journal article" date="2023" name="BMC Biol.">
        <title>The compact genome of the sponge Oopsacas minuta (Hexactinellida) is lacking key metazoan core genes.</title>
        <authorList>
            <person name="Santini S."/>
            <person name="Schenkelaars Q."/>
            <person name="Jourda C."/>
            <person name="Duchesne M."/>
            <person name="Belahbib H."/>
            <person name="Rocher C."/>
            <person name="Selva M."/>
            <person name="Riesgo A."/>
            <person name="Vervoort M."/>
            <person name="Leys S.P."/>
            <person name="Kodjabachian L."/>
            <person name="Le Bivic A."/>
            <person name="Borchiellini C."/>
            <person name="Claverie J.M."/>
            <person name="Renard E."/>
        </authorList>
    </citation>
    <scope>NUCLEOTIDE SEQUENCE [LARGE SCALE GENOMIC DNA]</scope>
    <source>
        <strain evidence="10">SPO-2</strain>
    </source>
</reference>
<dbReference type="SUPFAM" id="SSF51735">
    <property type="entry name" value="NAD(P)-binding Rossmann-fold domains"/>
    <property type="match status" value="1"/>
</dbReference>
<evidence type="ECO:0000256" key="5">
    <source>
        <dbReference type="ARBA" id="ARBA00023002"/>
    </source>
</evidence>
<evidence type="ECO:0000256" key="7">
    <source>
        <dbReference type="ARBA" id="ARBA00023140"/>
    </source>
</evidence>
<evidence type="ECO:0000256" key="3">
    <source>
        <dbReference type="ARBA" id="ARBA00006484"/>
    </source>
</evidence>
<evidence type="ECO:0000256" key="8">
    <source>
        <dbReference type="ARBA" id="ARBA00040243"/>
    </source>
</evidence>
<dbReference type="NCBIfam" id="NF006133">
    <property type="entry name" value="PRK08278.1"/>
    <property type="match status" value="1"/>
</dbReference>
<comment type="subcellular location">
    <subcellularLocation>
        <location evidence="1">Mitochondrion</location>
    </subcellularLocation>
    <subcellularLocation>
        <location evidence="2">Peroxisome</location>
    </subcellularLocation>
</comment>
<evidence type="ECO:0000256" key="1">
    <source>
        <dbReference type="ARBA" id="ARBA00004173"/>
    </source>
</evidence>
<comment type="similarity">
    <text evidence="3">Belongs to the short-chain dehydrogenases/reductases (SDR) family.</text>
</comment>
<proteinExistence type="inferred from homology"/>
<dbReference type="FunFam" id="3.40.50.720:FF:000301">
    <property type="entry name" value="Hydroxysteroid dehydrogenase like 2"/>
    <property type="match status" value="1"/>
</dbReference>
<protein>
    <recommendedName>
        <fullName evidence="8">Hydroxysteroid dehydrogenase-like protein 2</fullName>
    </recommendedName>
</protein>
<keyword evidence="5" id="KW-0560">Oxidoreductase</keyword>
<dbReference type="SUPFAM" id="SSF55718">
    <property type="entry name" value="SCP-like"/>
    <property type="match status" value="1"/>
</dbReference>
<dbReference type="CDD" id="cd09762">
    <property type="entry name" value="HSDL2_SDR_c"/>
    <property type="match status" value="1"/>
</dbReference>
<organism evidence="10 11">
    <name type="scientific">Oopsacas minuta</name>
    <dbReference type="NCBI Taxonomy" id="111878"/>
    <lineage>
        <taxon>Eukaryota</taxon>
        <taxon>Metazoa</taxon>
        <taxon>Porifera</taxon>
        <taxon>Hexactinellida</taxon>
        <taxon>Hexasterophora</taxon>
        <taxon>Lyssacinosida</taxon>
        <taxon>Leucopsacidae</taxon>
        <taxon>Oopsacas</taxon>
    </lineage>
</organism>
<dbReference type="GO" id="GO:0005777">
    <property type="term" value="C:peroxisome"/>
    <property type="evidence" value="ECO:0007669"/>
    <property type="project" value="UniProtKB-SubCell"/>
</dbReference>
<evidence type="ECO:0000256" key="2">
    <source>
        <dbReference type="ARBA" id="ARBA00004275"/>
    </source>
</evidence>
<dbReference type="PRINTS" id="PR00081">
    <property type="entry name" value="GDHRDH"/>
</dbReference>
<evidence type="ECO:0000256" key="6">
    <source>
        <dbReference type="ARBA" id="ARBA00023128"/>
    </source>
</evidence>
<keyword evidence="7" id="KW-0576">Peroxisome</keyword>
<dbReference type="InterPro" id="IPR002347">
    <property type="entry name" value="SDR_fam"/>
</dbReference>
<dbReference type="AlphaFoldDB" id="A0AAV7K0D0"/>
<dbReference type="InterPro" id="IPR036527">
    <property type="entry name" value="SCP2_sterol-bd_dom_sf"/>
</dbReference>
<dbReference type="Proteomes" id="UP001165289">
    <property type="component" value="Unassembled WGS sequence"/>
</dbReference>
<evidence type="ECO:0000256" key="4">
    <source>
        <dbReference type="ARBA" id="ARBA00022857"/>
    </source>
</evidence>
<feature type="domain" description="SCP2" evidence="9">
    <location>
        <begin position="320"/>
        <end position="408"/>
    </location>
</feature>
<keyword evidence="6" id="KW-0496">Mitochondrion</keyword>
<dbReference type="PANTHER" id="PTHR42808">
    <property type="entry name" value="HYDROXYSTEROID DEHYDROGENASE-LIKE PROTEIN 2"/>
    <property type="match status" value="1"/>
</dbReference>
<gene>
    <name evidence="10" type="ORF">LOD99_3245</name>
</gene>
<dbReference type="Gene3D" id="3.40.50.720">
    <property type="entry name" value="NAD(P)-binding Rossmann-like Domain"/>
    <property type="match status" value="1"/>
</dbReference>
<dbReference type="Gene3D" id="3.30.1050.10">
    <property type="entry name" value="SCP2 sterol-binding domain"/>
    <property type="match status" value="1"/>
</dbReference>
<keyword evidence="4" id="KW-0521">NADP</keyword>
<dbReference type="EMBL" id="JAKMXF010000255">
    <property type="protein sequence ID" value="KAI6653741.1"/>
    <property type="molecule type" value="Genomic_DNA"/>
</dbReference>
<keyword evidence="11" id="KW-1185">Reference proteome</keyword>
<dbReference type="Pfam" id="PF00106">
    <property type="entry name" value="adh_short"/>
    <property type="match status" value="1"/>
</dbReference>